<gene>
    <name evidence="13" type="ORF">BGZ96_006337</name>
</gene>
<keyword evidence="6" id="KW-0067">ATP-binding</keyword>
<evidence type="ECO:0000256" key="7">
    <source>
        <dbReference type="ARBA" id="ARBA00022989"/>
    </source>
</evidence>
<organism evidence="13 14">
    <name type="scientific">Linnemannia gamsii</name>
    <dbReference type="NCBI Taxonomy" id="64522"/>
    <lineage>
        <taxon>Eukaryota</taxon>
        <taxon>Fungi</taxon>
        <taxon>Fungi incertae sedis</taxon>
        <taxon>Mucoromycota</taxon>
        <taxon>Mortierellomycotina</taxon>
        <taxon>Mortierellomycetes</taxon>
        <taxon>Mortierellales</taxon>
        <taxon>Mortierellaceae</taxon>
        <taxon>Linnemannia</taxon>
    </lineage>
</organism>
<protein>
    <recommendedName>
        <fullName evidence="12">ABC transmembrane type-1 domain-containing protein</fullName>
    </recommendedName>
</protein>
<evidence type="ECO:0000313" key="13">
    <source>
        <dbReference type="EMBL" id="KAG0290186.1"/>
    </source>
</evidence>
<feature type="transmembrane region" description="Helical" evidence="10">
    <location>
        <begin position="60"/>
        <end position="78"/>
    </location>
</feature>
<dbReference type="PANTHER" id="PTHR24223:SF443">
    <property type="entry name" value="MULTIDRUG-RESISTANCE LIKE PROTEIN 1, ISOFORM I"/>
    <property type="match status" value="1"/>
</dbReference>
<keyword evidence="5" id="KW-0547">Nucleotide-binding</keyword>
<dbReference type="PANTHER" id="PTHR24223">
    <property type="entry name" value="ATP-BINDING CASSETTE SUB-FAMILY C"/>
    <property type="match status" value="1"/>
</dbReference>
<dbReference type="PROSITE" id="PS50929">
    <property type="entry name" value="ABC_TM1F"/>
    <property type="match status" value="1"/>
</dbReference>
<evidence type="ECO:0000256" key="4">
    <source>
        <dbReference type="ARBA" id="ARBA00022737"/>
    </source>
</evidence>
<evidence type="ECO:0000256" key="5">
    <source>
        <dbReference type="ARBA" id="ARBA00022741"/>
    </source>
</evidence>
<sequence>MPFGAASLLASWVLALGLNHLELGYKFRSSTYMSIFYAVNIVASLIHIRTLHDTGSTEKGQFASFCVFFGAAIVAFVVETWPRKQHEQKQDNKGNKEEKERLTPHDRANLCSRLCFYYMQDMFSTGFRRPLLDGDIADQMPLHLRTQHSFTLLSTMWEEHKKKRRAKGRTPNLRLLSLRVFGPKLVPVTLISLLQSVLEYSQVLLLGVLLDYITKSTSETTEEGARPPIEYGIILAVALFLSTFLATLACGQFFQGSYELGIELRTALIGLIYQKSLVLSPGARQRSTVGEISNHMSVDTERIGFAVTAFPMSVSSIFEIVLALYLLYSRLGPSAMTSVGVIIMIIPMQGLMAKVVNKAKDRKLTAMDNRVRILTEVLSAIKTVKMYSWENAFRKRVARFRATEIKYLRHMGVAYAFMCIMFSSLPLVMSLLTFVIYSYFGGPNGTRGTISAQMIFVTVTLFARLAQPLGRISGMTSSLIAMNVAYKRIQGLLLEEELDQDQIEYSDNDFGGSTEGESKTALEIRDGVFAWTNMHDEQLRKEKSEKDSEKKNNAAKDTTATESSSSSKEPSPTSTPQETPTVNSIITTSSTDDPSLLTQDTTEPLPTLTNINLSVPHGSLTAVVGRVGQGKSSLLSALIGEMYKRDGQVTVKGSVAYVSQVAWILNGTLRDNILFGSPFHQSEYDRIV</sequence>
<dbReference type="CDD" id="cd18579">
    <property type="entry name" value="ABC_6TM_ABCC_D1"/>
    <property type="match status" value="1"/>
</dbReference>
<proteinExistence type="predicted"/>
<dbReference type="InterPro" id="IPR050173">
    <property type="entry name" value="ABC_transporter_C-like"/>
</dbReference>
<dbReference type="Gene3D" id="3.40.50.300">
    <property type="entry name" value="P-loop containing nucleotide triphosphate hydrolases"/>
    <property type="match status" value="1"/>
</dbReference>
<dbReference type="SUPFAM" id="SSF90123">
    <property type="entry name" value="ABC transporter transmembrane region"/>
    <property type="match status" value="1"/>
</dbReference>
<evidence type="ECO:0000256" key="3">
    <source>
        <dbReference type="ARBA" id="ARBA00022692"/>
    </source>
</evidence>
<name>A0ABQ7K2H5_9FUNG</name>
<evidence type="ECO:0000256" key="10">
    <source>
        <dbReference type="SAM" id="Phobius"/>
    </source>
</evidence>
<feature type="non-terminal residue" evidence="13">
    <location>
        <position position="688"/>
    </location>
</feature>
<evidence type="ECO:0000259" key="12">
    <source>
        <dbReference type="PROSITE" id="PS50929"/>
    </source>
</evidence>
<accession>A0ABQ7K2H5</accession>
<reference evidence="13 14" key="1">
    <citation type="journal article" date="2020" name="Fungal Divers.">
        <title>Resolving the Mortierellaceae phylogeny through synthesis of multi-gene phylogenetics and phylogenomics.</title>
        <authorList>
            <person name="Vandepol N."/>
            <person name="Liber J."/>
            <person name="Desiro A."/>
            <person name="Na H."/>
            <person name="Kennedy M."/>
            <person name="Barry K."/>
            <person name="Grigoriev I.V."/>
            <person name="Miller A.N."/>
            <person name="O'Donnell K."/>
            <person name="Stajich J.E."/>
            <person name="Bonito G."/>
        </authorList>
    </citation>
    <scope>NUCLEOTIDE SEQUENCE [LARGE SCALE GENOMIC DNA]</scope>
    <source>
        <strain evidence="13 14">AD045</strain>
    </source>
</reference>
<feature type="transmembrane region" description="Helical" evidence="10">
    <location>
        <begin position="303"/>
        <end position="328"/>
    </location>
</feature>
<keyword evidence="4" id="KW-0677">Repeat</keyword>
<feature type="transmembrane region" description="Helical" evidence="10">
    <location>
        <begin position="334"/>
        <end position="353"/>
    </location>
</feature>
<dbReference type="InterPro" id="IPR011527">
    <property type="entry name" value="ABC1_TM_dom"/>
</dbReference>
<feature type="transmembrane region" description="Helical" evidence="10">
    <location>
        <begin position="413"/>
        <end position="440"/>
    </location>
</feature>
<keyword evidence="8 10" id="KW-0472">Membrane</keyword>
<feature type="transmembrane region" description="Helical" evidence="10">
    <location>
        <begin position="185"/>
        <end position="210"/>
    </location>
</feature>
<feature type="region of interest" description="Disordered" evidence="9">
    <location>
        <begin position="538"/>
        <end position="603"/>
    </location>
</feature>
<dbReference type="SUPFAM" id="SSF52540">
    <property type="entry name" value="P-loop containing nucleoside triphosphate hydrolases"/>
    <property type="match status" value="1"/>
</dbReference>
<evidence type="ECO:0000256" key="8">
    <source>
        <dbReference type="ARBA" id="ARBA00023136"/>
    </source>
</evidence>
<keyword evidence="14" id="KW-1185">Reference proteome</keyword>
<keyword evidence="3 10" id="KW-0812">Transmembrane</keyword>
<feature type="compositionally biased region" description="Basic and acidic residues" evidence="9">
    <location>
        <begin position="538"/>
        <end position="554"/>
    </location>
</feature>
<evidence type="ECO:0000256" key="11">
    <source>
        <dbReference type="SAM" id="SignalP"/>
    </source>
</evidence>
<dbReference type="Gene3D" id="1.20.1560.10">
    <property type="entry name" value="ABC transporter type 1, transmembrane domain"/>
    <property type="match status" value="1"/>
</dbReference>
<feature type="transmembrane region" description="Helical" evidence="10">
    <location>
        <begin position="31"/>
        <end position="48"/>
    </location>
</feature>
<dbReference type="EMBL" id="JAAAIM010000306">
    <property type="protein sequence ID" value="KAG0290186.1"/>
    <property type="molecule type" value="Genomic_DNA"/>
</dbReference>
<feature type="compositionally biased region" description="Low complexity" evidence="9">
    <location>
        <begin position="558"/>
        <end position="602"/>
    </location>
</feature>
<dbReference type="Pfam" id="PF00664">
    <property type="entry name" value="ABC_membrane"/>
    <property type="match status" value="1"/>
</dbReference>
<dbReference type="Proteomes" id="UP001194696">
    <property type="component" value="Unassembled WGS sequence"/>
</dbReference>
<feature type="transmembrane region" description="Helical" evidence="10">
    <location>
        <begin position="231"/>
        <end position="254"/>
    </location>
</feature>
<comment type="subcellular location">
    <subcellularLocation>
        <location evidence="1">Endomembrane system</location>
        <topology evidence="1">Multi-pass membrane protein</topology>
    </subcellularLocation>
</comment>
<dbReference type="InterPro" id="IPR036640">
    <property type="entry name" value="ABC1_TM_sf"/>
</dbReference>
<dbReference type="InterPro" id="IPR027417">
    <property type="entry name" value="P-loop_NTPase"/>
</dbReference>
<keyword evidence="11" id="KW-0732">Signal</keyword>
<evidence type="ECO:0000256" key="9">
    <source>
        <dbReference type="SAM" id="MobiDB-lite"/>
    </source>
</evidence>
<comment type="caution">
    <text evidence="13">The sequence shown here is derived from an EMBL/GenBank/DDBJ whole genome shotgun (WGS) entry which is preliminary data.</text>
</comment>
<evidence type="ECO:0000256" key="2">
    <source>
        <dbReference type="ARBA" id="ARBA00022448"/>
    </source>
</evidence>
<dbReference type="Pfam" id="PF00005">
    <property type="entry name" value="ABC_tran"/>
    <property type="match status" value="1"/>
</dbReference>
<evidence type="ECO:0000256" key="1">
    <source>
        <dbReference type="ARBA" id="ARBA00004127"/>
    </source>
</evidence>
<feature type="domain" description="ABC transmembrane type-1" evidence="12">
    <location>
        <begin position="188"/>
        <end position="481"/>
    </location>
</feature>
<keyword evidence="7 10" id="KW-1133">Transmembrane helix</keyword>
<feature type="signal peptide" evidence="11">
    <location>
        <begin position="1"/>
        <end position="17"/>
    </location>
</feature>
<dbReference type="InterPro" id="IPR003439">
    <property type="entry name" value="ABC_transporter-like_ATP-bd"/>
</dbReference>
<keyword evidence="2" id="KW-0813">Transport</keyword>
<feature type="chain" id="PRO_5046029432" description="ABC transmembrane type-1 domain-containing protein" evidence="11">
    <location>
        <begin position="18"/>
        <end position="688"/>
    </location>
</feature>
<dbReference type="InterPro" id="IPR044746">
    <property type="entry name" value="ABCC_6TM_D1"/>
</dbReference>
<evidence type="ECO:0000256" key="6">
    <source>
        <dbReference type="ARBA" id="ARBA00022840"/>
    </source>
</evidence>
<evidence type="ECO:0000313" key="14">
    <source>
        <dbReference type="Proteomes" id="UP001194696"/>
    </source>
</evidence>